<evidence type="ECO:0000313" key="4">
    <source>
        <dbReference type="Proteomes" id="UP000019116"/>
    </source>
</evidence>
<dbReference type="Gramene" id="TraesLDM4D03G02429450.1">
    <property type="protein sequence ID" value="TraesLDM4D03G02429450.1"/>
    <property type="gene ID" value="TraesLDM4D03G02429450"/>
</dbReference>
<dbReference type="Gramene" id="TraesARI4D03G02465920.1">
    <property type="protein sequence ID" value="TraesARI4D03G02465920.1"/>
    <property type="gene ID" value="TraesARI4D03G02465920"/>
</dbReference>
<dbReference type="Pfam" id="PF12796">
    <property type="entry name" value="Ank_2"/>
    <property type="match status" value="2"/>
</dbReference>
<feature type="region of interest" description="Disordered" evidence="2">
    <location>
        <begin position="358"/>
        <end position="380"/>
    </location>
</feature>
<dbReference type="Gramene" id="TraesCAD_scaffold_006467_01G000100.1">
    <property type="protein sequence ID" value="TraesCAD_scaffold_006467_01G000100.1"/>
    <property type="gene ID" value="TraesCAD_scaffold_006467_01G000100"/>
</dbReference>
<dbReference type="PROSITE" id="PS50297">
    <property type="entry name" value="ANK_REP_REGION"/>
    <property type="match status" value="3"/>
</dbReference>
<dbReference type="Gramene" id="TraesRN4D0100098900.1">
    <property type="protein sequence ID" value="TraesRN4D0100098900.1"/>
    <property type="gene ID" value="TraesRN4D0100098900"/>
</dbReference>
<dbReference type="PRINTS" id="PR01415">
    <property type="entry name" value="ANKYRIN"/>
</dbReference>
<dbReference type="InterPro" id="IPR051616">
    <property type="entry name" value="Cul2-RING_E3_ligase_SR"/>
</dbReference>
<dbReference type="PaxDb" id="4565-Traes_4DS_D39C3F0D2.2"/>
<dbReference type="SMART" id="SM00248">
    <property type="entry name" value="ANK"/>
    <property type="match status" value="6"/>
</dbReference>
<dbReference type="PANTHER" id="PTHR46224:SF19">
    <property type="entry name" value="OS03G0680200 PROTEIN"/>
    <property type="match status" value="1"/>
</dbReference>
<dbReference type="Gramene" id="TraesCS4D02G052000.1">
    <property type="protein sequence ID" value="TraesCS4D02G052000.1"/>
    <property type="gene ID" value="TraesCS4D02G052000"/>
</dbReference>
<dbReference type="Gramene" id="TraesSTA4D03G02422630.1">
    <property type="protein sequence ID" value="TraesSTA4D03G02422630.1"/>
    <property type="gene ID" value="TraesSTA4D03G02422630"/>
</dbReference>
<dbReference type="Gramene" id="TraesWEE_scaffold_002783_01G000100.1">
    <property type="protein sequence ID" value="TraesWEE_scaffold_002783_01G000100.1"/>
    <property type="gene ID" value="TraesWEE_scaffold_002783_01G000100"/>
</dbReference>
<dbReference type="Gramene" id="TraesJAG4D03G02424660.1">
    <property type="protein sequence ID" value="TraesJAG4D03G02424660.1"/>
    <property type="gene ID" value="TraesJAG4D03G02424660"/>
</dbReference>
<evidence type="ECO:0000256" key="2">
    <source>
        <dbReference type="SAM" id="MobiDB-lite"/>
    </source>
</evidence>
<feature type="repeat" description="ANK" evidence="1">
    <location>
        <begin position="213"/>
        <end position="245"/>
    </location>
</feature>
<dbReference type="Gene3D" id="1.25.40.20">
    <property type="entry name" value="Ankyrin repeat-containing domain"/>
    <property type="match status" value="1"/>
</dbReference>
<dbReference type="Gramene" id="TraesJUL4D03G02446210.1">
    <property type="protein sequence ID" value="TraesJUL4D03G02446210.1"/>
    <property type="gene ID" value="TraesJUL4D03G02446210"/>
</dbReference>
<dbReference type="PANTHER" id="PTHR46224">
    <property type="entry name" value="ANKYRIN REPEAT FAMILY PROTEIN"/>
    <property type="match status" value="1"/>
</dbReference>
<dbReference type="InterPro" id="IPR002110">
    <property type="entry name" value="Ankyrin_rpt"/>
</dbReference>
<name>A0A3B6JEK5_WHEAT</name>
<dbReference type="OrthoDB" id="346910at2759"/>
<dbReference type="Gramene" id="TraesCLE_scaffold_047701_01G000100.1">
    <property type="protein sequence ID" value="TraesCLE_scaffold_047701_01G000100.1"/>
    <property type="gene ID" value="TraesCLE_scaffold_047701_01G000100"/>
</dbReference>
<dbReference type="Gramene" id="TraesROB_scaffold_007937_01G000100.1">
    <property type="protein sequence ID" value="TraesROB_scaffold_007937_01G000100.1"/>
    <property type="gene ID" value="TraesROB_scaffold_007937_01G000100"/>
</dbReference>
<feature type="compositionally biased region" description="Polar residues" evidence="2">
    <location>
        <begin position="365"/>
        <end position="380"/>
    </location>
</feature>
<dbReference type="InterPro" id="IPR036770">
    <property type="entry name" value="Ankyrin_rpt-contain_sf"/>
</dbReference>
<evidence type="ECO:0000313" key="3">
    <source>
        <dbReference type="EnsemblPlants" id="TraesCS4D02G052000.1"/>
    </source>
</evidence>
<feature type="repeat" description="ANK" evidence="1">
    <location>
        <begin position="135"/>
        <end position="167"/>
    </location>
</feature>
<dbReference type="Gramene" id="TraesPARA_EIv1.0_1417720.1">
    <property type="protein sequence ID" value="TraesPARA_EIv1.0_1417720.1.CDS"/>
    <property type="gene ID" value="TraesPARA_EIv1.0_1417720"/>
</dbReference>
<keyword evidence="4" id="KW-1185">Reference proteome</keyword>
<dbReference type="Proteomes" id="UP000019116">
    <property type="component" value="Chromosome 4D"/>
</dbReference>
<reference evidence="3" key="2">
    <citation type="submission" date="2018-10" db="UniProtKB">
        <authorList>
            <consortium name="EnsemblPlants"/>
        </authorList>
    </citation>
    <scope>IDENTIFICATION</scope>
</reference>
<dbReference type="Gramene" id="TraesCS4D03G0095000.1">
    <property type="protein sequence ID" value="TraesCS4D03G0095000.1.CDS"/>
    <property type="gene ID" value="TraesCS4D03G0095000"/>
</dbReference>
<dbReference type="RefSeq" id="XP_044373423.1">
    <property type="nucleotide sequence ID" value="XM_044517488.1"/>
</dbReference>
<accession>A0A3B6JEK5</accession>
<dbReference type="STRING" id="4565.A0A3B6JEK5"/>
<dbReference type="Gramene" id="TraesNOR4D03G02445390.1">
    <property type="protein sequence ID" value="TraesNOR4D03G02445390.1"/>
    <property type="gene ID" value="TraesNOR4D03G02445390"/>
</dbReference>
<protein>
    <submittedName>
        <fullName evidence="3">Uncharacterized protein</fullName>
    </submittedName>
</protein>
<dbReference type="Gramene" id="TraesMAC4D03G02425640.1">
    <property type="protein sequence ID" value="TraesMAC4D03G02425640.1"/>
    <property type="gene ID" value="TraesMAC4D03G02425640"/>
</dbReference>
<dbReference type="SUPFAM" id="SSF48403">
    <property type="entry name" value="Ankyrin repeat"/>
    <property type="match status" value="1"/>
</dbReference>
<dbReference type="KEGG" id="taes:123095919"/>
<gene>
    <name evidence="3" type="primary">LOC123095919</name>
</gene>
<dbReference type="Gramene" id="TraesLAC4D03G02380770.1">
    <property type="protein sequence ID" value="TraesLAC4D03G02380770.1"/>
    <property type="gene ID" value="TraesLAC4D03G02380770"/>
</dbReference>
<evidence type="ECO:0000256" key="1">
    <source>
        <dbReference type="PROSITE-ProRule" id="PRU00023"/>
    </source>
</evidence>
<sequence>MEQLGMSRMSVGKTEALKRSMELSTFMDTNRPIQIMDGLTEYSDSTGSVKMDGFGPFLEAAIREKADISNCFMEQIMSGMSPLTVAVNYLLNKGTNPNNEDNIGFTPIHYAVKEENDGLVRLLLSKGASADISSREGTPLHMAVSLGNLDILKTLLQHNADPNRVCSDLGTPMTAAALFADTKCAAPGKISESVALECMKLLFKAGADLNFSTPDTPLVIAASKGLSKCVKYLLEVGADANISINIGTMTPIEIAADSGRRDLMEILFPYTSPIPSVSNWSVDGIIINAQLRHLKGKHKQIDKDSKVKGKEGAGALKKSRFKEITLDPADAMMYSQRSLRTVMSSEAQASTDCVRLRPNWRNDDQSINPSNSQAAGQESVSGCRISDEKIDSSSTLGCSEQAIVAQQLVDQIVQIFIKVLDYPSVSVQMECNTSIREMVYIELAKRQICLSDLYVKCDGRIISPESTLILSVTDSTYTILPRLRGGAPSDISFRNLSVENRPLYKLIISTGDNLFEVVKFRGNWPIWLNAEYCVLLSEFGRRIYRMLFELLEHYHSMNRCLEAFTVHDILYLPRFKCLEFLNVAHHQSTRELYFQNLRDVRTILVNMLWYNPSKLSPKRVAGFHELNPTISILPHLLAVATNELQNTINKKEGDAGVTEQWRRRFLVDPAGKSSSARYCLISAVDLHCDYLSNNNRGPFNNCFEVLQHDWTASVQKIPPMKKVLTHKIWDIANQNYVIFAFHPRLTRHAWKFGRNWVTHSHAGLTSKEAEVILTFLYQELLSKCTKTLLCDYTDPAPPEGLDDNQTKMKEILYMQ</sequence>
<dbReference type="SMR" id="A0A3B6JEK5"/>
<reference evidence="3" key="1">
    <citation type="submission" date="2018-08" db="EMBL/GenBank/DDBJ databases">
        <authorList>
            <person name="Rossello M."/>
        </authorList>
    </citation>
    <scope>NUCLEOTIDE SEQUENCE [LARGE SCALE GENOMIC DNA]</scope>
    <source>
        <strain evidence="3">cv. Chinese Spring</strain>
    </source>
</reference>
<organism evidence="3">
    <name type="scientific">Triticum aestivum</name>
    <name type="common">Wheat</name>
    <dbReference type="NCBI Taxonomy" id="4565"/>
    <lineage>
        <taxon>Eukaryota</taxon>
        <taxon>Viridiplantae</taxon>
        <taxon>Streptophyta</taxon>
        <taxon>Embryophyta</taxon>
        <taxon>Tracheophyta</taxon>
        <taxon>Spermatophyta</taxon>
        <taxon>Magnoliopsida</taxon>
        <taxon>Liliopsida</taxon>
        <taxon>Poales</taxon>
        <taxon>Poaceae</taxon>
        <taxon>BOP clade</taxon>
        <taxon>Pooideae</taxon>
        <taxon>Triticodae</taxon>
        <taxon>Triticeae</taxon>
        <taxon>Triticinae</taxon>
        <taxon>Triticum</taxon>
    </lineage>
</organism>
<keyword evidence="1" id="KW-0040">ANK repeat</keyword>
<feature type="repeat" description="ANK" evidence="1">
    <location>
        <begin position="103"/>
        <end position="135"/>
    </location>
</feature>
<dbReference type="PROSITE" id="PS50088">
    <property type="entry name" value="ANK_REPEAT"/>
    <property type="match status" value="3"/>
</dbReference>
<proteinExistence type="predicted"/>
<dbReference type="AlphaFoldDB" id="A0A3B6JEK5"/>
<dbReference type="EnsemblPlants" id="TraesCS4D02G052000.1">
    <property type="protein sequence ID" value="TraesCS4D02G052000.1"/>
    <property type="gene ID" value="TraesCS4D02G052000"/>
</dbReference>
<dbReference type="GeneID" id="123095919"/>